<dbReference type="SUPFAM" id="SSF46689">
    <property type="entry name" value="Homeodomain-like"/>
    <property type="match status" value="2"/>
</dbReference>
<dbReference type="Pfam" id="PF13384">
    <property type="entry name" value="HTH_23"/>
    <property type="match status" value="1"/>
</dbReference>
<dbReference type="KEGG" id="rub:GBA63_09300"/>
<evidence type="ECO:0000313" key="1">
    <source>
        <dbReference type="EMBL" id="QIN82826.1"/>
    </source>
</evidence>
<dbReference type="InterPro" id="IPR036388">
    <property type="entry name" value="WH-like_DNA-bd_sf"/>
</dbReference>
<accession>A0A6G8Q8M5</accession>
<dbReference type="Gene3D" id="1.10.10.10">
    <property type="entry name" value="Winged helix-like DNA-binding domain superfamily/Winged helix DNA-binding domain"/>
    <property type="match status" value="1"/>
</dbReference>
<organism evidence="1 2">
    <name type="scientific">Rubrobacter tropicus</name>
    <dbReference type="NCBI Taxonomy" id="2653851"/>
    <lineage>
        <taxon>Bacteria</taxon>
        <taxon>Bacillati</taxon>
        <taxon>Actinomycetota</taxon>
        <taxon>Rubrobacteria</taxon>
        <taxon>Rubrobacterales</taxon>
        <taxon>Rubrobacteraceae</taxon>
        <taxon>Rubrobacter</taxon>
    </lineage>
</organism>
<gene>
    <name evidence="1" type="ORF">GBA63_09300</name>
</gene>
<sequence>MGGPDERSERRRVDPTDEWEQLALLCRWPEQLAYEEVRPLTLFGASVAQRASETGSAERTLYRKVARFEEEGMESLFDAAGAKRRPLPPIIRRMIVELKAEHPRFSLGEIGTICYVRTGRRPGKHTIERVLAEEPVPLRILRRFEPYHEISEARERRRAVVALHAEGWTVKAIAGYMGINRDTVYTILKRWIEEGEAGL</sequence>
<reference evidence="1 2" key="1">
    <citation type="submission" date="2019-10" db="EMBL/GenBank/DDBJ databases">
        <title>Rubrobacter sp nov SCSIO 52090 isolated from a deep-sea sediment in the South China Sea.</title>
        <authorList>
            <person name="Chen R.W."/>
        </authorList>
    </citation>
    <scope>NUCLEOTIDE SEQUENCE [LARGE SCALE GENOMIC DNA]</scope>
    <source>
        <strain evidence="1 2">SCSIO 52909</strain>
    </source>
</reference>
<dbReference type="AlphaFoldDB" id="A0A6G8Q8M5"/>
<dbReference type="Proteomes" id="UP000501452">
    <property type="component" value="Chromosome"/>
</dbReference>
<dbReference type="EMBL" id="CP045119">
    <property type="protein sequence ID" value="QIN82826.1"/>
    <property type="molecule type" value="Genomic_DNA"/>
</dbReference>
<dbReference type="InterPro" id="IPR009057">
    <property type="entry name" value="Homeodomain-like_sf"/>
</dbReference>
<evidence type="ECO:0000313" key="2">
    <source>
        <dbReference type="Proteomes" id="UP000501452"/>
    </source>
</evidence>
<proteinExistence type="predicted"/>
<protein>
    <submittedName>
        <fullName evidence="1">Helix-turn-helix domain-containing protein</fullName>
    </submittedName>
</protein>
<dbReference type="RefSeq" id="WP_166175531.1">
    <property type="nucleotide sequence ID" value="NZ_CP045119.1"/>
</dbReference>
<keyword evidence="2" id="KW-1185">Reference proteome</keyword>
<name>A0A6G8Q8M5_9ACTN</name>